<dbReference type="PANTHER" id="PTHR43735:SF3">
    <property type="entry name" value="FERROPTOSIS SUPPRESSOR PROTEIN 1"/>
    <property type="match status" value="1"/>
</dbReference>
<evidence type="ECO:0000256" key="4">
    <source>
        <dbReference type="ARBA" id="ARBA00023002"/>
    </source>
</evidence>
<dbReference type="SUPFAM" id="SSF51905">
    <property type="entry name" value="FAD/NAD(P)-binding domain"/>
    <property type="match status" value="1"/>
</dbReference>
<dbReference type="GO" id="GO:0050660">
    <property type="term" value="F:flavin adenine dinucleotide binding"/>
    <property type="evidence" value="ECO:0007669"/>
    <property type="project" value="TreeGrafter"/>
</dbReference>
<evidence type="ECO:0000256" key="1">
    <source>
        <dbReference type="ARBA" id="ARBA00006442"/>
    </source>
</evidence>
<organism evidence="7 8">
    <name type="scientific">Pontibaca salina</name>
    <dbReference type="NCBI Taxonomy" id="2795731"/>
    <lineage>
        <taxon>Bacteria</taxon>
        <taxon>Pseudomonadati</taxon>
        <taxon>Pseudomonadota</taxon>
        <taxon>Alphaproteobacteria</taxon>
        <taxon>Rhodobacterales</taxon>
        <taxon>Roseobacteraceae</taxon>
        <taxon>Pontibaca</taxon>
    </lineage>
</organism>
<comment type="caution">
    <text evidence="7">The sequence shown here is derived from an EMBL/GenBank/DDBJ whole genome shotgun (WGS) entry which is preliminary data.</text>
</comment>
<dbReference type="Proteomes" id="UP000613255">
    <property type="component" value="Unassembled WGS sequence"/>
</dbReference>
<keyword evidence="8" id="KW-1185">Reference proteome</keyword>
<feature type="domain" description="Pyridine nucleotide-disulphide oxidoreductase N-terminal" evidence="5">
    <location>
        <begin position="4"/>
        <end position="48"/>
    </location>
</feature>
<keyword evidence="4" id="KW-0560">Oxidoreductase</keyword>
<accession>A0A934M4G4</accession>
<dbReference type="PANTHER" id="PTHR43735">
    <property type="entry name" value="APOPTOSIS-INDUCING FACTOR 1"/>
    <property type="match status" value="1"/>
</dbReference>
<feature type="domain" description="FAD/NAD(P)-binding" evidence="6">
    <location>
        <begin position="90"/>
        <end position="278"/>
    </location>
</feature>
<dbReference type="PRINTS" id="PR00368">
    <property type="entry name" value="FADPNR"/>
</dbReference>
<evidence type="ECO:0000313" key="7">
    <source>
        <dbReference type="EMBL" id="MBI6630884.1"/>
    </source>
</evidence>
<proteinExistence type="inferred from homology"/>
<dbReference type="InterPro" id="IPR023753">
    <property type="entry name" value="FAD/NAD-binding_dom"/>
</dbReference>
<dbReference type="EMBL" id="JAEIJD010000015">
    <property type="protein sequence ID" value="MBI6630884.1"/>
    <property type="molecule type" value="Genomic_DNA"/>
</dbReference>
<dbReference type="AlphaFoldDB" id="A0A934M4G4"/>
<evidence type="ECO:0000259" key="6">
    <source>
        <dbReference type="Pfam" id="PF07992"/>
    </source>
</evidence>
<keyword evidence="2" id="KW-0285">Flavoprotein</keyword>
<evidence type="ECO:0000259" key="5">
    <source>
        <dbReference type="Pfam" id="PF00070"/>
    </source>
</evidence>
<sequence length="373" mass="39737">MTTRLVVVGGGYVGSEVSRRLDALMDVTLIEPREAFVHTPAMIRSLVDGDLLDAAIFPYDRLLSRGRVIRERAAGLRPDGVALASGAFVPGDLILVATGSSYPAPFKPQTDDIADFRASQNAIRTRVSQAQTIVIVGAGPVGVELAGEIASAHPAISVTLVSEQDHLLPGHPPRLGRMLRRKLQSLGVELIVNRRAVKIPGEGAAEKASVTLDNGAELAADLVLSATGAQGRSDLLASLPGVKINRGRVVTDSWLRPCNWSNLFVGGDAADVGEAMTIVATMRQVPFLVRTLRAAAAGKPVARRRPYRPWTNAPILVPLGRKIGGSYLPVPRQIGPLGVTGNFLTRQLKGNDLFIPKYRKAFGYPTGSNLSDD</sequence>
<dbReference type="InterPro" id="IPR039648">
    <property type="entry name" value="DHPH_N"/>
</dbReference>
<dbReference type="GO" id="GO:0004174">
    <property type="term" value="F:electron-transferring-flavoprotein dehydrogenase activity"/>
    <property type="evidence" value="ECO:0007669"/>
    <property type="project" value="TreeGrafter"/>
</dbReference>
<keyword evidence="3" id="KW-0274">FAD</keyword>
<dbReference type="Gene3D" id="3.50.50.100">
    <property type="match status" value="1"/>
</dbReference>
<name>A0A934M4G4_9RHOB</name>
<dbReference type="Pfam" id="PF00070">
    <property type="entry name" value="Pyr_redox"/>
    <property type="match status" value="1"/>
</dbReference>
<dbReference type="RefSeq" id="WP_198686907.1">
    <property type="nucleotide sequence ID" value="NZ_JAEIJD010000015.1"/>
</dbReference>
<dbReference type="InterPro" id="IPR036188">
    <property type="entry name" value="FAD/NAD-bd_sf"/>
</dbReference>
<reference evidence="7" key="1">
    <citation type="submission" date="2020-12" db="EMBL/GenBank/DDBJ databases">
        <title>Pontibaca salina gen. nov., sp. nov., isolated from marine sediment.</title>
        <authorList>
            <person name="Bo J."/>
            <person name="Wang S."/>
            <person name="Song X."/>
            <person name="Du Z."/>
        </authorList>
    </citation>
    <scope>NUCLEOTIDE SEQUENCE</scope>
    <source>
        <strain evidence="7">S1109L</strain>
    </source>
</reference>
<protein>
    <submittedName>
        <fullName evidence="7">FAD-dependent oxidoreductase</fullName>
    </submittedName>
</protein>
<dbReference type="Pfam" id="PF07992">
    <property type="entry name" value="Pyr_redox_2"/>
    <property type="match status" value="1"/>
</dbReference>
<dbReference type="GO" id="GO:0005737">
    <property type="term" value="C:cytoplasm"/>
    <property type="evidence" value="ECO:0007669"/>
    <property type="project" value="TreeGrafter"/>
</dbReference>
<evidence type="ECO:0000256" key="2">
    <source>
        <dbReference type="ARBA" id="ARBA00022630"/>
    </source>
</evidence>
<evidence type="ECO:0000256" key="3">
    <source>
        <dbReference type="ARBA" id="ARBA00022827"/>
    </source>
</evidence>
<evidence type="ECO:0000313" key="8">
    <source>
        <dbReference type="Proteomes" id="UP000613255"/>
    </source>
</evidence>
<gene>
    <name evidence="7" type="ORF">JAO82_13445</name>
</gene>
<comment type="similarity">
    <text evidence="1">Belongs to the FAD-dependent oxidoreductase family.</text>
</comment>